<proteinExistence type="predicted"/>
<organism evidence="5 6">
    <name type="scientific">Ravibacter arvi</name>
    <dbReference type="NCBI Taxonomy" id="2051041"/>
    <lineage>
        <taxon>Bacteria</taxon>
        <taxon>Pseudomonadati</taxon>
        <taxon>Bacteroidota</taxon>
        <taxon>Cytophagia</taxon>
        <taxon>Cytophagales</taxon>
        <taxon>Spirosomataceae</taxon>
        <taxon>Ravibacter</taxon>
    </lineage>
</organism>
<dbReference type="Pfam" id="PF00149">
    <property type="entry name" value="Metallophos"/>
    <property type="match status" value="1"/>
</dbReference>
<feature type="domain" description="Calcineurin-like phosphoesterase C-terminal" evidence="3">
    <location>
        <begin position="343"/>
        <end position="510"/>
    </location>
</feature>
<evidence type="ECO:0000256" key="1">
    <source>
        <dbReference type="SAM" id="SignalP"/>
    </source>
</evidence>
<dbReference type="InterPro" id="IPR029052">
    <property type="entry name" value="Metallo-depent_PP-like"/>
</dbReference>
<feature type="chain" id="PRO_5047045909" evidence="1">
    <location>
        <begin position="20"/>
        <end position="521"/>
    </location>
</feature>
<dbReference type="InterPro" id="IPR051918">
    <property type="entry name" value="STPP_CPPED1"/>
</dbReference>
<comment type="caution">
    <text evidence="5">The sequence shown here is derived from an EMBL/GenBank/DDBJ whole genome shotgun (WGS) entry which is preliminary data.</text>
</comment>
<evidence type="ECO:0000313" key="5">
    <source>
        <dbReference type="EMBL" id="GAA4446483.1"/>
    </source>
</evidence>
<gene>
    <name evidence="5" type="ORF">GCM10023091_39670</name>
</gene>
<dbReference type="Gene3D" id="3.60.21.10">
    <property type="match status" value="1"/>
</dbReference>
<feature type="domain" description="Calcineurin-like phosphoesterase N-terminal" evidence="4">
    <location>
        <begin position="38"/>
        <end position="100"/>
    </location>
</feature>
<evidence type="ECO:0000259" key="3">
    <source>
        <dbReference type="Pfam" id="PF16370"/>
    </source>
</evidence>
<dbReference type="Proteomes" id="UP001501508">
    <property type="component" value="Unassembled WGS sequence"/>
</dbReference>
<reference evidence="6" key="1">
    <citation type="journal article" date="2019" name="Int. J. Syst. Evol. Microbiol.">
        <title>The Global Catalogue of Microorganisms (GCM) 10K type strain sequencing project: providing services to taxonomists for standard genome sequencing and annotation.</title>
        <authorList>
            <consortium name="The Broad Institute Genomics Platform"/>
            <consortium name="The Broad Institute Genome Sequencing Center for Infectious Disease"/>
            <person name="Wu L."/>
            <person name="Ma J."/>
        </authorList>
    </citation>
    <scope>NUCLEOTIDE SEQUENCE [LARGE SCALE GENOMIC DNA]</scope>
    <source>
        <strain evidence="6">JCM 31920</strain>
    </source>
</reference>
<dbReference type="InterPro" id="IPR032285">
    <property type="entry name" value="Metallophos_N"/>
</dbReference>
<keyword evidence="1" id="KW-0732">Signal</keyword>
<feature type="domain" description="Calcineurin-like phosphoesterase" evidence="2">
    <location>
        <begin position="136"/>
        <end position="322"/>
    </location>
</feature>
<dbReference type="RefSeq" id="WP_345032455.1">
    <property type="nucleotide sequence ID" value="NZ_BAABEY010000036.1"/>
</dbReference>
<dbReference type="Pfam" id="PF16370">
    <property type="entry name" value="MetallophosC"/>
    <property type="match status" value="1"/>
</dbReference>
<keyword evidence="6" id="KW-1185">Reference proteome</keyword>
<accession>A0ABP8MCQ3</accession>
<dbReference type="InterPro" id="IPR004843">
    <property type="entry name" value="Calcineurin-like_PHP"/>
</dbReference>
<feature type="signal peptide" evidence="1">
    <location>
        <begin position="1"/>
        <end position="19"/>
    </location>
</feature>
<dbReference type="SUPFAM" id="SSF117074">
    <property type="entry name" value="Hypothetical protein PA1324"/>
    <property type="match status" value="1"/>
</dbReference>
<dbReference type="PANTHER" id="PTHR43143">
    <property type="entry name" value="METALLOPHOSPHOESTERASE, CALCINEURIN SUPERFAMILY"/>
    <property type="match status" value="1"/>
</dbReference>
<evidence type="ECO:0000259" key="4">
    <source>
        <dbReference type="Pfam" id="PF16371"/>
    </source>
</evidence>
<dbReference type="InterPro" id="IPR013783">
    <property type="entry name" value="Ig-like_fold"/>
</dbReference>
<dbReference type="Pfam" id="PF16371">
    <property type="entry name" value="MetallophosN"/>
    <property type="match status" value="1"/>
</dbReference>
<sequence length="521" mass="58168">MKNFALLFCLFLFQSSLFAQESAQGYVFLDANGNGTRDRKEQGLAGVSVSNGRDVAVTDANGHYSLKIGTDEIIFVIKPSGYQVRIDSNRQPRYFYVHKPNGSPVSKYAAFSPTGPLPASVDFPLVEQPEDETFTALVFGDPQPYTLEELEYFARGIVKEVEGVKNVQFGISLGDIVGDDLSLQKHYTGVIARAGVPWYNVMGNHDMNYDAAADSLSDETFERNFGPANYAFNYGKAHFIVLDDILYPDPRDAKGYWGGFRPDQLAFVANDLKNVEKDKLIVLAFHIPIANAGSGFRTEDRQRLFDLLRDFPNVLAMSAHTHLQRQNLYHEKDGWHGSKPFHEFNSGTPSGNWYSGEMTNAGVPDGTMSDGTPRGYSFLHIEGNQYKIDYKVAGKPASYQIRIHAPKVVPAEGRTSAAIYANFFMGMAGNAVQCRIDNGAWTEMVHTIEPDPYYLHLQHRYDHAESLLSGRRPGTATDCMHLWKSGIPANLAEGPHVIEVKATDMFGRTFTEKKMLWAEKR</sequence>
<dbReference type="EMBL" id="BAABEY010000036">
    <property type="protein sequence ID" value="GAA4446483.1"/>
    <property type="molecule type" value="Genomic_DNA"/>
</dbReference>
<evidence type="ECO:0000313" key="6">
    <source>
        <dbReference type="Proteomes" id="UP001501508"/>
    </source>
</evidence>
<dbReference type="Gene3D" id="2.60.40.10">
    <property type="entry name" value="Immunoglobulins"/>
    <property type="match status" value="1"/>
</dbReference>
<evidence type="ECO:0000259" key="2">
    <source>
        <dbReference type="Pfam" id="PF00149"/>
    </source>
</evidence>
<protein>
    <submittedName>
        <fullName evidence="5">Calcineurin-like phosphoesterase family protein</fullName>
    </submittedName>
</protein>
<dbReference type="SUPFAM" id="SSF56300">
    <property type="entry name" value="Metallo-dependent phosphatases"/>
    <property type="match status" value="1"/>
</dbReference>
<dbReference type="InterPro" id="IPR032288">
    <property type="entry name" value="Metallophos_C"/>
</dbReference>
<dbReference type="PANTHER" id="PTHR43143:SF6">
    <property type="entry name" value="BLL3016 PROTEIN"/>
    <property type="match status" value="1"/>
</dbReference>
<name>A0ABP8MCQ3_9BACT</name>